<reference evidence="2 3" key="1">
    <citation type="submission" date="2023-01" db="EMBL/GenBank/DDBJ databases">
        <title>Analysis of 21 Apiospora genomes using comparative genomics revels a genus with tremendous synthesis potential of carbohydrate active enzymes and secondary metabolites.</title>
        <authorList>
            <person name="Sorensen T."/>
        </authorList>
    </citation>
    <scope>NUCLEOTIDE SEQUENCE [LARGE SCALE GENOMIC DNA]</scope>
    <source>
        <strain evidence="2 3">CBS 83171</strain>
    </source>
</reference>
<dbReference type="EMBL" id="JAQQWM010000002">
    <property type="protein sequence ID" value="KAK8077042.1"/>
    <property type="molecule type" value="Genomic_DNA"/>
</dbReference>
<feature type="domain" description="DJ-1/PfpI" evidence="1">
    <location>
        <begin position="4"/>
        <end position="196"/>
    </location>
</feature>
<gene>
    <name evidence="2" type="ORF">PG996_003212</name>
</gene>
<sequence>MQVLFPGFEPLDVFGPMEMLVTLSTMVKMTVSFISFEKGPVNSRYTPYSTTPGAPPSDFGYVLGTSTVATHTFADAPVLDVIMVPGGTGTRTLVEHHDDPDRGSGVIEDFLNRRADQADYVVSVCTGSVLLARAGLLNGRRATTNKAAWNWVTGAGLSASSGTSDNISWVPSARWTVDGKIWTSSGVAAGLDMSYAFARHAYGPGLADKAANIMEYAPHQDPDWDPFSVVHKVPGANMSESLTSCVTPAGY</sequence>
<dbReference type="PANTHER" id="PTHR43130">
    <property type="entry name" value="ARAC-FAMILY TRANSCRIPTIONAL REGULATOR"/>
    <property type="match status" value="1"/>
</dbReference>
<evidence type="ECO:0000313" key="2">
    <source>
        <dbReference type="EMBL" id="KAK8077042.1"/>
    </source>
</evidence>
<dbReference type="InterPro" id="IPR052158">
    <property type="entry name" value="INH-QAR"/>
</dbReference>
<protein>
    <recommendedName>
        <fullName evidence="1">DJ-1/PfpI domain-containing protein</fullName>
    </recommendedName>
</protein>
<organism evidence="2 3">
    <name type="scientific">Apiospora saccharicola</name>
    <dbReference type="NCBI Taxonomy" id="335842"/>
    <lineage>
        <taxon>Eukaryota</taxon>
        <taxon>Fungi</taxon>
        <taxon>Dikarya</taxon>
        <taxon>Ascomycota</taxon>
        <taxon>Pezizomycotina</taxon>
        <taxon>Sordariomycetes</taxon>
        <taxon>Xylariomycetidae</taxon>
        <taxon>Amphisphaeriales</taxon>
        <taxon>Apiosporaceae</taxon>
        <taxon>Apiospora</taxon>
    </lineage>
</organism>
<dbReference type="Proteomes" id="UP001446871">
    <property type="component" value="Unassembled WGS sequence"/>
</dbReference>
<dbReference type="PANTHER" id="PTHR43130:SF15">
    <property type="entry name" value="THIJ_PFPI FAMILY PROTEIN (AFU_ORTHOLOGUE AFUA_5G14240)"/>
    <property type="match status" value="1"/>
</dbReference>
<accession>A0ABR1W0M5</accession>
<dbReference type="Gene3D" id="3.40.50.880">
    <property type="match status" value="1"/>
</dbReference>
<dbReference type="SUPFAM" id="SSF52317">
    <property type="entry name" value="Class I glutamine amidotransferase-like"/>
    <property type="match status" value="1"/>
</dbReference>
<dbReference type="CDD" id="cd03139">
    <property type="entry name" value="GATase1_PfpI_2"/>
    <property type="match status" value="1"/>
</dbReference>
<comment type="caution">
    <text evidence="2">The sequence shown here is derived from an EMBL/GenBank/DDBJ whole genome shotgun (WGS) entry which is preliminary data.</text>
</comment>
<proteinExistence type="predicted"/>
<keyword evidence="3" id="KW-1185">Reference proteome</keyword>
<dbReference type="InterPro" id="IPR002818">
    <property type="entry name" value="DJ-1/PfpI"/>
</dbReference>
<dbReference type="Pfam" id="PF01965">
    <property type="entry name" value="DJ-1_PfpI"/>
    <property type="match status" value="1"/>
</dbReference>
<evidence type="ECO:0000259" key="1">
    <source>
        <dbReference type="Pfam" id="PF01965"/>
    </source>
</evidence>
<dbReference type="InterPro" id="IPR029062">
    <property type="entry name" value="Class_I_gatase-like"/>
</dbReference>
<name>A0ABR1W0M5_9PEZI</name>
<evidence type="ECO:0000313" key="3">
    <source>
        <dbReference type="Proteomes" id="UP001446871"/>
    </source>
</evidence>